<protein>
    <submittedName>
        <fullName evidence="3">Uncharacterized protein</fullName>
    </submittedName>
</protein>
<gene>
    <name evidence="3" type="ORF">H9738_12830</name>
</gene>
<reference evidence="3" key="1">
    <citation type="journal article" date="2021" name="PeerJ">
        <title>Extensive microbial diversity within the chicken gut microbiome revealed by metagenomics and culture.</title>
        <authorList>
            <person name="Gilroy R."/>
            <person name="Ravi A."/>
            <person name="Getino M."/>
            <person name="Pursley I."/>
            <person name="Horton D.L."/>
            <person name="Alikhan N.F."/>
            <person name="Baker D."/>
            <person name="Gharbi K."/>
            <person name="Hall N."/>
            <person name="Watson M."/>
            <person name="Adriaenssens E.M."/>
            <person name="Foster-Nyarko E."/>
            <person name="Jarju S."/>
            <person name="Secka A."/>
            <person name="Antonio M."/>
            <person name="Oren A."/>
            <person name="Chaudhuri R.R."/>
            <person name="La Ragione R."/>
            <person name="Hildebrand F."/>
            <person name="Pallen M.J."/>
        </authorList>
    </citation>
    <scope>NUCLEOTIDE SEQUENCE</scope>
    <source>
        <strain evidence="3">ChiHjej12B11-1927</strain>
    </source>
</reference>
<evidence type="ECO:0000256" key="1">
    <source>
        <dbReference type="SAM" id="Coils"/>
    </source>
</evidence>
<feature type="region of interest" description="Disordered" evidence="2">
    <location>
        <begin position="129"/>
        <end position="157"/>
    </location>
</feature>
<evidence type="ECO:0000313" key="4">
    <source>
        <dbReference type="Proteomes" id="UP000824230"/>
    </source>
</evidence>
<dbReference type="Proteomes" id="UP000824230">
    <property type="component" value="Unassembled WGS sequence"/>
</dbReference>
<feature type="non-terminal residue" evidence="3">
    <location>
        <position position="429"/>
    </location>
</feature>
<comment type="caution">
    <text evidence="3">The sequence shown here is derived from an EMBL/GenBank/DDBJ whole genome shotgun (WGS) entry which is preliminary data.</text>
</comment>
<reference evidence="3" key="2">
    <citation type="submission" date="2021-04" db="EMBL/GenBank/DDBJ databases">
        <authorList>
            <person name="Gilroy R."/>
        </authorList>
    </citation>
    <scope>NUCLEOTIDE SEQUENCE</scope>
    <source>
        <strain evidence="3">ChiHjej12B11-1927</strain>
    </source>
</reference>
<keyword evidence="1" id="KW-0175">Coiled coil</keyword>
<organism evidence="3 4">
    <name type="scientific">Candidatus Blautia pullistercoris</name>
    <dbReference type="NCBI Taxonomy" id="2838499"/>
    <lineage>
        <taxon>Bacteria</taxon>
        <taxon>Bacillati</taxon>
        <taxon>Bacillota</taxon>
        <taxon>Clostridia</taxon>
        <taxon>Lachnospirales</taxon>
        <taxon>Lachnospiraceae</taxon>
        <taxon>Blautia</taxon>
    </lineage>
</organism>
<name>A0A9D1VNU0_9FIRM</name>
<accession>A0A9D1VNU0</accession>
<dbReference type="AlphaFoldDB" id="A0A9D1VNU0"/>
<feature type="compositionally biased region" description="Basic and acidic residues" evidence="2">
    <location>
        <begin position="132"/>
        <end position="154"/>
    </location>
</feature>
<feature type="coiled-coil region" evidence="1">
    <location>
        <begin position="12"/>
        <end position="39"/>
    </location>
</feature>
<dbReference type="EMBL" id="DXFG01000294">
    <property type="protein sequence ID" value="HIX38730.1"/>
    <property type="molecule type" value="Genomic_DNA"/>
</dbReference>
<evidence type="ECO:0000313" key="3">
    <source>
        <dbReference type="EMBL" id="HIX38730.1"/>
    </source>
</evidence>
<evidence type="ECO:0000256" key="2">
    <source>
        <dbReference type="SAM" id="MobiDB-lite"/>
    </source>
</evidence>
<proteinExistence type="predicted"/>
<sequence length="429" mass="50111">MSKEEIILRNRLNRSESRCQDLDEQLNKKKQQWKKLEETFREAEFHCRKLCEEILVKDSSEIVLGKMYSWDGLTLAELAVKALASFRKYNSERTDLQRRLLDISEERRVKIDSLQEQIEVMRNYPGSIKQSDMYKEKDQKQETVSERQSEEKKSPVPSYVAAPPVVEMIIEEDADIQEADIRDIQEMEKLSKELEPVQREIPVHPAKKTVRAYQKGKKQKNMAHMIDLSEYQNKITKLMWTILEIIGKEGISAYTEIEGRINELTQDEVTKATVRMSVRSLYSMGILVQEQVSDPLRSKFMVYRMSEIGQRLFKEHFKQIPVLSELDKIISQHDNPNHGYGIRALWTILTESGNFDSVSMDRKENTVKLRRGGIYIPDIVAKKADQILYMEYECGTHVQSDYSAKCNKMVQVTDTLYIVTPNRDVLQKR</sequence>